<feature type="compositionally biased region" description="Polar residues" evidence="1">
    <location>
        <begin position="446"/>
        <end position="456"/>
    </location>
</feature>
<dbReference type="CDD" id="cd01650">
    <property type="entry name" value="RT_nLTR_like"/>
    <property type="match status" value="1"/>
</dbReference>
<dbReference type="EMBL" id="FQNC01000041">
    <property type="protein sequence ID" value="SGY31801.1"/>
    <property type="molecule type" value="Genomic_DNA"/>
</dbReference>
<evidence type="ECO:0000256" key="1">
    <source>
        <dbReference type="SAM" id="MobiDB-lite"/>
    </source>
</evidence>
<feature type="compositionally biased region" description="Acidic residues" evidence="1">
    <location>
        <begin position="497"/>
        <end position="514"/>
    </location>
</feature>
<dbReference type="Proteomes" id="UP000249464">
    <property type="component" value="Unassembled WGS sequence"/>
</dbReference>
<feature type="compositionally biased region" description="Polar residues" evidence="1">
    <location>
        <begin position="336"/>
        <end position="358"/>
    </location>
</feature>
<dbReference type="InterPro" id="IPR036691">
    <property type="entry name" value="Endo/exonu/phosph_ase_sf"/>
</dbReference>
<accession>A0A2X0M239</accession>
<proteinExistence type="predicted"/>
<dbReference type="PANTHER" id="PTHR31635:SF196">
    <property type="entry name" value="REVERSE TRANSCRIPTASE DOMAIN-CONTAINING PROTEIN-RELATED"/>
    <property type="match status" value="1"/>
</dbReference>
<evidence type="ECO:0000313" key="3">
    <source>
        <dbReference type="EMBL" id="SGY31801.1"/>
    </source>
</evidence>
<organism evidence="3 4">
    <name type="scientific">Microbotryum silenes-dioicae</name>
    <dbReference type="NCBI Taxonomy" id="796604"/>
    <lineage>
        <taxon>Eukaryota</taxon>
        <taxon>Fungi</taxon>
        <taxon>Dikarya</taxon>
        <taxon>Basidiomycota</taxon>
        <taxon>Pucciniomycotina</taxon>
        <taxon>Microbotryomycetes</taxon>
        <taxon>Microbotryales</taxon>
        <taxon>Microbotryaceae</taxon>
        <taxon>Microbotryum</taxon>
    </lineage>
</organism>
<dbReference type="CDD" id="cd09076">
    <property type="entry name" value="L1-EN"/>
    <property type="match status" value="1"/>
</dbReference>
<keyword evidence="4" id="KW-1185">Reference proteome</keyword>
<reference evidence="3 4" key="1">
    <citation type="submission" date="2016-11" db="EMBL/GenBank/DDBJ databases">
        <authorList>
            <person name="Jaros S."/>
            <person name="Januszkiewicz K."/>
            <person name="Wedrychowicz H."/>
        </authorList>
    </citation>
    <scope>NUCLEOTIDE SEQUENCE [LARGE SCALE GENOMIC DNA]</scope>
</reference>
<protein>
    <submittedName>
        <fullName evidence="3">BQ5605_C002g01262 protein</fullName>
    </submittedName>
</protein>
<gene>
    <name evidence="3" type="primary">BQ5605_C002g01262</name>
    <name evidence="3" type="ORF">BQ5605_C002G01262</name>
</gene>
<feature type="domain" description="Reverse transcriptase" evidence="2">
    <location>
        <begin position="982"/>
        <end position="1224"/>
    </location>
</feature>
<dbReference type="PANTHER" id="PTHR31635">
    <property type="entry name" value="REVERSE TRANSCRIPTASE DOMAIN-CONTAINING PROTEIN-RELATED"/>
    <property type="match status" value="1"/>
</dbReference>
<sequence length="1626" mass="178965">MGLFLVPRRFSSDSLEPITEMALEEFRASIQESKARLVSLQGTQGGFVSLGSAARSPSHGSTQRVPCMNNHNNNDTSNATPGAIAPNRPPDPTGVTATAQTKSYSAAVSARSHAKTNATPATATTVASHPMIHNIANCVIIKTPPATTSEKVLSALDHHYPSLAGAMPCVIKGQHGIRFLKDADIAGLVANGLTVGKTLCQVEKLFSATTGVIQCTLSGFFSDVEGLRLFDEQIAEYGKVLLRRTHYIGKTRHISGVYDFVLSLEDPNKLPPASISIERDGVTERIPLRITGGMRHCVFCRSAAHVRKDCPVAPACKSCASTSHASQHCPGRRLASSPQGTPESRPAQASTVDQSPPGLQTKKRRVAPDQDLAAQPQDPSNRAQPEPLSETPRPEFSFNYLPNSAPLPASNQGTTPPLVEKSSESPSSETTPPPPSPPPATPTPKTIVTRSQSIAVLSTPATRDDPPTTPAPEASEPTPRPSSPLPSAAPKARPDDTDADEDADEEAKDQEAPSEDIPNVSFVAANVQSINEDRKRASLFSNLRSHNADVFLLSETGRPSPERVAQWTQECQDLKLSALFTPLNNTAILWKSDSVVITIDPESPPNTLRASFSFPDRVTDATFRVGDSKIRVVSIYAPSSDKPDKKRFLSHLSTALRQVVRDDPSPPALLNQNGTNYGGQEMRDLATANNLFDAYRLHHPKGRATTNRSAPGTCRRLGRIYVSPDWVDLFHVHKIWAPVLKSTHSMVVARFQVPGAIDIGPGKFKLGLHVIEGDATCEYLTSIVRTLYNKALLQTPNDPPAAWTSTKQHLLPELQALARTLARFRRGGSEEEKADHSRYGAALRSRIDPSLAGPSSIFIRLRKVRASDLIPSLSVDNVVHSDPDSMLGAASKYFEGVYEDRAIDDDALEKIIDGLASTRLSHADSDKLEGAYPLEEMTKAQEACKSNSSPGPDGLPVEFYRATWTATGPILRDRGERDRLVNKRPISLINADDRIISQAHNQRLAPLLETLIGSTQRGFVPNRWIGTNIAEVQCLMDPGLPGSEQVSGLLAVMDFEKAYDRLSHTYIDAVLSAVGLGPKTRQWYRATYTNQSASIYLNGWLSAAFDVLSGVRQGDPLAPSLFVLAIEGFAVQIRSQVKGIASPGLPTIRELLFADDACCALHDTSDLDHLNRAIELYERASASKLSDAKSFLYPLRSFRDRPIPSHLGSWRLSDSQFRYLGVQVGVDIAEDAGWEEVKSATVARIRSIPMYDLPYAAKCSIINIYCYTKILYYNRFFPSPKSVVKEIEDAVMIAIHGRASDGSQKPPKVSRLRLCTPLDHGGFGLIDLPRRLAIDHAKWVFHLRDPDGCFIRHLFDIRTRLQAANERIPFTLPKSGPNPHRRSWVWIWWDYFCHPPPQWERASPNLERWATHVLYFPVGHGIQLSVNPTLFRGPDGEVMTPYSFVNASKRHQAFLYPPILPVGHQRVFCLPEQRWNAWWKALRKVRRVHSDAEDTAHLLSLGSLHPGSQLASPNSPFLHNRSTACVMCLSEAPETLAHLAVGCPFARRLWSALTPFPHPDFVQFVCPVVSRSERRLVELCLLFFHAIWKLSRHRRFSSDPLEPIAETAFEELRASIQESKGRLVSL</sequence>
<dbReference type="SUPFAM" id="SSF56219">
    <property type="entry name" value="DNase I-like"/>
    <property type="match status" value="1"/>
</dbReference>
<evidence type="ECO:0000313" key="4">
    <source>
        <dbReference type="Proteomes" id="UP000249464"/>
    </source>
</evidence>
<dbReference type="InterPro" id="IPR000477">
    <property type="entry name" value="RT_dom"/>
</dbReference>
<dbReference type="Pfam" id="PF00078">
    <property type="entry name" value="RVT_1"/>
    <property type="match status" value="1"/>
</dbReference>
<dbReference type="Gene3D" id="3.60.10.10">
    <property type="entry name" value="Endonuclease/exonuclease/phosphatase"/>
    <property type="match status" value="1"/>
</dbReference>
<feature type="compositionally biased region" description="Pro residues" evidence="1">
    <location>
        <begin position="431"/>
        <end position="442"/>
    </location>
</feature>
<evidence type="ECO:0000259" key="2">
    <source>
        <dbReference type="Pfam" id="PF00078"/>
    </source>
</evidence>
<feature type="region of interest" description="Disordered" evidence="1">
    <location>
        <begin position="321"/>
        <end position="520"/>
    </location>
</feature>
<name>A0A2X0M239_9BASI</name>
<feature type="region of interest" description="Disordered" evidence="1">
    <location>
        <begin position="51"/>
        <end position="96"/>
    </location>
</feature>